<dbReference type="Pfam" id="PF03477">
    <property type="entry name" value="ATP-cone"/>
    <property type="match status" value="1"/>
</dbReference>
<dbReference type="AlphaFoldDB" id="A0A4Y7RAU2"/>
<dbReference type="Gene3D" id="2.170.16.10">
    <property type="entry name" value="Hedgehog/Intein (Hint) domain"/>
    <property type="match status" value="1"/>
</dbReference>
<dbReference type="EMBL" id="QFGA01000002">
    <property type="protein sequence ID" value="TEB05813.1"/>
    <property type="molecule type" value="Genomic_DNA"/>
</dbReference>
<evidence type="ECO:0000259" key="8">
    <source>
        <dbReference type="PROSITE" id="PS51161"/>
    </source>
</evidence>
<keyword evidence="2" id="KW-0068">Autocatalytic cleavage</keyword>
<keyword evidence="4" id="KW-0651">Protein splicing</keyword>
<protein>
    <submittedName>
        <fullName evidence="9">Anaerobic ribonucleoside-triphosphate reductase</fullName>
        <ecNumber evidence="9">1.17.4.2</ecNumber>
    </submittedName>
</protein>
<dbReference type="Pfam" id="PF13597">
    <property type="entry name" value="NRDD"/>
    <property type="match status" value="2"/>
</dbReference>
<dbReference type="Proteomes" id="UP000298324">
    <property type="component" value="Unassembled WGS sequence"/>
</dbReference>
<sequence>MFKTIQKRDGRIVPFDESKITDAIFKAARAVGGEDRQTAMELTIEVLKLLKKQYNGNLFGVEDVQDLVEKVLIEAGHARTAKAYILHRDRRTRMRDAKGELMDAVEEILEETNRENANISNSPSAKMLQIASAASKRYYLTRLIPEEMSLAHQRGDLHIHDLDFYGKTLTCVPDFEYTLIRDSQGEVKRVKFDFFNCLIDKLDANVNVIEGAEVLNLDGYQILGRAGWTKINSVMRRKLREGENLYRIKTRKGLPLHLTGEHKVPVIRVGKEILVQVKDIKKGDQLLNGAREFEASSEIPVLDLFVSKRKEIPYGITIRNAQKLIHWLRYKYDDFKFKLTIGTKQSSKGGNFLSGDEYAKLAETYYIPYEVKQQLTVTTTKGTKSLPAFLPITPELMRLLGYILSEGHINIATSNRSIAIVNQNPDIQADIEHCVNSVFNDHTTVLYTSKFRDKQKGRLLNGSVYTALFRYVLGAKTNEFNIDIPNFVINASTQLKAHFLQGLFDGDGHYGKNRIAYSTVSEQLASKLSLLLQSIGVETTLYHRETKGTGLVVNGNVVTTRNYDSYTLNILETVSLQNFFDKVQSLKDNSKTKDYAFSVPGRNLCPQDVVAVDEATGYDRYVFDLETAEHWFTVNDYVVHNCLQIPLFKLLSEGFNTGHGYIRPPKRPSTATALAAIILQSSQNDMHGGQSYAFFDRDIAPFVQEASDSETYQAMEALIHNLNSMHSRAGAQVPFSSLNVGTETSEPARRVVKNLLLAYEAGLGHGENPIFPNIIFRVKDGINYNPGDPNYDLFKLALKVAGRRLNPTFSFMDSSFNREYGDQVSYMGCRTRVMANRRGPAVTDGRGNLSFTTINLPRVAIMAERDLSDFYRRLSAIMGLTVRQLYHRYGVQCKLKVKDMPFIMGQKLYLESEGLKPDDPIEEAIKHGTLSLGFIGLAEALTALTGRHHGQSEESQALGLEIVAFMRQKIDEAAAEFDLNYTLLATPAEGLSGRFVNLDRKEFGLIPGVTNKEYYTNSFHVPVDFPVSSFDKILLEAPYHKYCNAGHISYVEMPSPPVHNLEAVETIIRHMHDHDMGYGGINYPVDFCVGCNLTGVFNEDNCPRCGSANIRRVRRITGYLSTTDRFNDSKLAELKDRVTHR</sequence>
<dbReference type="GO" id="GO:0008998">
    <property type="term" value="F:ribonucleoside-triphosphate reductase (thioredoxin) activity"/>
    <property type="evidence" value="ECO:0007669"/>
    <property type="project" value="UniProtKB-EC"/>
</dbReference>
<dbReference type="GO" id="GO:0006260">
    <property type="term" value="P:DNA replication"/>
    <property type="evidence" value="ECO:0007669"/>
    <property type="project" value="InterPro"/>
</dbReference>
<evidence type="ECO:0000313" key="9">
    <source>
        <dbReference type="EMBL" id="TEB05813.1"/>
    </source>
</evidence>
<keyword evidence="1 5" id="KW-0547">Nucleotide-binding</keyword>
<keyword evidence="3 5" id="KW-0067">ATP-binding</keyword>
<keyword evidence="9" id="KW-0560">Oxidoreductase</keyword>
<dbReference type="PRINTS" id="PR00379">
    <property type="entry name" value="INTEIN"/>
</dbReference>
<dbReference type="GO" id="GO:0031250">
    <property type="term" value="C:anaerobic ribonucleoside-triphosphate reductase complex"/>
    <property type="evidence" value="ECO:0007669"/>
    <property type="project" value="TreeGrafter"/>
</dbReference>
<reference evidence="9 10" key="1">
    <citation type="journal article" date="2018" name="Environ. Microbiol.">
        <title>Novel energy conservation strategies and behaviour of Pelotomaculum schinkii driving syntrophic propionate catabolism.</title>
        <authorList>
            <person name="Hidalgo-Ahumada C.A.P."/>
            <person name="Nobu M.K."/>
            <person name="Narihiro T."/>
            <person name="Tamaki H."/>
            <person name="Liu W.T."/>
            <person name="Kamagata Y."/>
            <person name="Stams A.J.M."/>
            <person name="Imachi H."/>
            <person name="Sousa D.Z."/>
        </authorList>
    </citation>
    <scope>NUCLEOTIDE SEQUENCE [LARGE SCALE GENOMIC DNA]</scope>
    <source>
        <strain evidence="9 10">HH</strain>
    </source>
</reference>
<dbReference type="NCBIfam" id="TIGR02487">
    <property type="entry name" value="NrdD"/>
    <property type="match status" value="1"/>
</dbReference>
<dbReference type="SUPFAM" id="SSF55608">
    <property type="entry name" value="Homing endonucleases"/>
    <property type="match status" value="1"/>
</dbReference>
<dbReference type="Gene3D" id="3.10.28.10">
    <property type="entry name" value="Homing endonucleases"/>
    <property type="match status" value="1"/>
</dbReference>
<dbReference type="PROSITE" id="PS50817">
    <property type="entry name" value="INTEIN_N_TER"/>
    <property type="match status" value="1"/>
</dbReference>
<dbReference type="Pfam" id="PF14528">
    <property type="entry name" value="LAGLIDADG_3"/>
    <property type="match status" value="1"/>
</dbReference>
<organism evidence="9 10">
    <name type="scientific">Pelotomaculum schinkii</name>
    <dbReference type="NCBI Taxonomy" id="78350"/>
    <lineage>
        <taxon>Bacteria</taxon>
        <taxon>Bacillati</taxon>
        <taxon>Bacillota</taxon>
        <taxon>Clostridia</taxon>
        <taxon>Eubacteriales</taxon>
        <taxon>Desulfotomaculaceae</taxon>
        <taxon>Pelotomaculum</taxon>
    </lineage>
</organism>
<dbReference type="PROSITE" id="PS50818">
    <property type="entry name" value="INTEIN_C_TER"/>
    <property type="match status" value="1"/>
</dbReference>
<dbReference type="PROSITE" id="PS51161">
    <property type="entry name" value="ATP_CONE"/>
    <property type="match status" value="1"/>
</dbReference>
<evidence type="ECO:0000256" key="5">
    <source>
        <dbReference type="PROSITE-ProRule" id="PRU00492"/>
    </source>
</evidence>
<dbReference type="PROSITE" id="PS50819">
    <property type="entry name" value="INTEIN_ENDONUCLEASE"/>
    <property type="match status" value="1"/>
</dbReference>
<evidence type="ECO:0000259" key="7">
    <source>
        <dbReference type="PROSITE" id="PS50819"/>
    </source>
</evidence>
<dbReference type="InterPro" id="IPR006142">
    <property type="entry name" value="INTEIN"/>
</dbReference>
<dbReference type="InterPro" id="IPR036844">
    <property type="entry name" value="Hint_dom_sf"/>
</dbReference>
<dbReference type="InterPro" id="IPR004042">
    <property type="entry name" value="Intein_endonuc_central"/>
</dbReference>
<dbReference type="SUPFAM" id="SSF51294">
    <property type="entry name" value="Hedgehog/intein (Hint) domain"/>
    <property type="match status" value="1"/>
</dbReference>
<evidence type="ECO:0000256" key="2">
    <source>
        <dbReference type="ARBA" id="ARBA00022813"/>
    </source>
</evidence>
<dbReference type="GO" id="GO:0016539">
    <property type="term" value="P:intein-mediated protein splicing"/>
    <property type="evidence" value="ECO:0007669"/>
    <property type="project" value="InterPro"/>
</dbReference>
<evidence type="ECO:0000256" key="3">
    <source>
        <dbReference type="ARBA" id="ARBA00022840"/>
    </source>
</evidence>
<comment type="caution">
    <text evidence="9">The sequence shown here is derived from an EMBL/GenBank/DDBJ whole genome shotgun (WGS) entry which is preliminary data.</text>
</comment>
<dbReference type="EC" id="1.17.4.2" evidence="9"/>
<dbReference type="InterPro" id="IPR030934">
    <property type="entry name" value="Intein_C"/>
</dbReference>
<dbReference type="InterPro" id="IPR027434">
    <property type="entry name" value="Homing_endonucl"/>
</dbReference>
<dbReference type="SUPFAM" id="SSF51998">
    <property type="entry name" value="PFL-like glycyl radical enzymes"/>
    <property type="match status" value="2"/>
</dbReference>
<dbReference type="InterPro" id="IPR006141">
    <property type="entry name" value="Intein_N"/>
</dbReference>
<keyword evidence="10" id="KW-1185">Reference proteome</keyword>
<feature type="coiled-coil region" evidence="6">
    <location>
        <begin position="94"/>
        <end position="122"/>
    </location>
</feature>
<feature type="domain" description="ATP-cone" evidence="8">
    <location>
        <begin position="3"/>
        <end position="95"/>
    </location>
</feature>
<feature type="domain" description="DOD-type homing endonuclease" evidence="7">
    <location>
        <begin position="399"/>
        <end position="537"/>
    </location>
</feature>
<proteinExistence type="predicted"/>
<dbReference type="GO" id="GO:0004519">
    <property type="term" value="F:endonuclease activity"/>
    <property type="evidence" value="ECO:0007669"/>
    <property type="project" value="InterPro"/>
</dbReference>
<evidence type="ECO:0000256" key="1">
    <source>
        <dbReference type="ARBA" id="ARBA00022741"/>
    </source>
</evidence>
<dbReference type="PANTHER" id="PTHR21075">
    <property type="entry name" value="ANAEROBIC RIBONUCLEOSIDE-TRIPHOSPHATE REDUCTASE"/>
    <property type="match status" value="1"/>
</dbReference>
<accession>A0A4Y7RAU2</accession>
<dbReference type="GO" id="GO:0009265">
    <property type="term" value="P:2'-deoxyribonucleotide biosynthetic process"/>
    <property type="evidence" value="ECO:0007669"/>
    <property type="project" value="TreeGrafter"/>
</dbReference>
<dbReference type="RefSeq" id="WP_190258531.1">
    <property type="nucleotide sequence ID" value="NZ_QFGA01000002.1"/>
</dbReference>
<keyword evidence="6" id="KW-0175">Coiled coil</keyword>
<evidence type="ECO:0000256" key="4">
    <source>
        <dbReference type="ARBA" id="ARBA00023000"/>
    </source>
</evidence>
<evidence type="ECO:0000313" key="10">
    <source>
        <dbReference type="Proteomes" id="UP000298324"/>
    </source>
</evidence>
<gene>
    <name evidence="9" type="primary">nrdD</name>
    <name evidence="9" type="ORF">Psch_02854</name>
</gene>
<dbReference type="PANTHER" id="PTHR21075:SF0">
    <property type="entry name" value="ANAEROBIC RIBONUCLEOSIDE-TRIPHOSPHATE REDUCTASE"/>
    <property type="match status" value="1"/>
</dbReference>
<dbReference type="CDD" id="cd00081">
    <property type="entry name" value="Hint"/>
    <property type="match status" value="1"/>
</dbReference>
<dbReference type="InterPro" id="IPR004860">
    <property type="entry name" value="LAGLIDADG_dom"/>
</dbReference>
<dbReference type="GO" id="GO:0004748">
    <property type="term" value="F:ribonucleoside-diphosphate reductase activity, thioredoxin disulfide as acceptor"/>
    <property type="evidence" value="ECO:0007669"/>
    <property type="project" value="TreeGrafter"/>
</dbReference>
<evidence type="ECO:0000256" key="6">
    <source>
        <dbReference type="SAM" id="Coils"/>
    </source>
</evidence>
<name>A0A4Y7RAU2_9FIRM</name>
<dbReference type="Gene3D" id="3.20.70.20">
    <property type="match status" value="2"/>
</dbReference>
<dbReference type="InterPro" id="IPR005144">
    <property type="entry name" value="ATP-cone_dom"/>
</dbReference>
<dbReference type="GO" id="GO:0005524">
    <property type="term" value="F:ATP binding"/>
    <property type="evidence" value="ECO:0007669"/>
    <property type="project" value="UniProtKB-UniRule"/>
</dbReference>
<dbReference type="InterPro" id="IPR012833">
    <property type="entry name" value="NrdD"/>
</dbReference>